<comment type="caution">
    <text evidence="3">The sequence shown here is derived from an EMBL/GenBank/DDBJ whole genome shotgun (WGS) entry which is preliminary data.</text>
</comment>
<keyword evidence="1" id="KW-0175">Coiled coil</keyword>
<evidence type="ECO:0000256" key="1">
    <source>
        <dbReference type="SAM" id="Coils"/>
    </source>
</evidence>
<evidence type="ECO:0000313" key="3">
    <source>
        <dbReference type="EMBL" id="OGG59542.1"/>
    </source>
</evidence>
<dbReference type="STRING" id="1798492.A3C89_01115"/>
<dbReference type="GO" id="GO:0016787">
    <property type="term" value="F:hydrolase activity"/>
    <property type="evidence" value="ECO:0007669"/>
    <property type="project" value="InterPro"/>
</dbReference>
<dbReference type="EMBL" id="MFLF01000014">
    <property type="protein sequence ID" value="OGG59542.1"/>
    <property type="molecule type" value="Genomic_DNA"/>
</dbReference>
<dbReference type="Proteomes" id="UP000178794">
    <property type="component" value="Unassembled WGS sequence"/>
</dbReference>
<dbReference type="SUPFAM" id="SSF52540">
    <property type="entry name" value="P-loop containing nucleoside triphosphate hydrolases"/>
    <property type="match status" value="1"/>
</dbReference>
<protein>
    <recommendedName>
        <fullName evidence="2">Helicase ATP-binding domain-containing protein</fullName>
    </recommendedName>
</protein>
<dbReference type="CDD" id="cd18785">
    <property type="entry name" value="SF2_C"/>
    <property type="match status" value="1"/>
</dbReference>
<feature type="domain" description="Helicase ATP-binding" evidence="2">
    <location>
        <begin position="54"/>
        <end position="266"/>
    </location>
</feature>
<dbReference type="InterPro" id="IPR006935">
    <property type="entry name" value="Helicase/UvrB_N"/>
</dbReference>
<proteinExistence type="predicted"/>
<evidence type="ECO:0000259" key="2">
    <source>
        <dbReference type="PROSITE" id="PS51192"/>
    </source>
</evidence>
<dbReference type="AlphaFoldDB" id="A0A1F6DEV0"/>
<evidence type="ECO:0000313" key="4">
    <source>
        <dbReference type="Proteomes" id="UP000178794"/>
    </source>
</evidence>
<dbReference type="SMART" id="SM00487">
    <property type="entry name" value="DEXDc"/>
    <property type="match status" value="1"/>
</dbReference>
<dbReference type="InterPro" id="IPR027417">
    <property type="entry name" value="P-loop_NTPase"/>
</dbReference>
<sequence>MQNLYETIGGQAYNLGLLKPEIPEHITNNICKEPFYWQKEAFVNLLTYEAIREKTNADGPVHLMFNMATGTGKTLVMAGSILHYYRKGYRKFIFFVNQKNIIYKTVNNFIDRNHPKYLFADKIIIDEKTISIKKVDTFSNNKDDIEIILTTIGQLYSDIHTEKENKVVLGDFLKKDIVMLADEAHHLNSKTKATGQVKIDLPIELTDKSSEEDIEKSGWEHTVNELLLNKNGSKKENKNILLEFTATVPELPSVIDKYAQKIIYKFGLKEFLSAGYTKEINLLSSNLDKRDRILQALLFSWYRHKIALKNNIANFKPVILFRSKTIEDSKNDFEEFGAIVNGLKESDFDFLKDVEDKFIQGEYAYEQGKSRVIDLIKFIKSNDIKKSEIVDFIRDNFVIGRNCVITNSGSKKTKEEISQDLEQLLNNLEDKGNNIRAIFTVMRLTEGWDVLNLFDIVRLYSGRDEGRDKEGNRKAGSTTVSEIQLIGRGVRYYPFAYADHQKNKRKFDEDLGNEMRVLEELYYHSESDHRYIDELKRELKNKGMLDDKKIEKRFKIKKNFAESDFFKDVKIWKNEKIDNPNRQKNTLEHLQSEPLEFNLEGTEIKEQEIDFDKKDSDKDRLSMADSKKSTIEITIKDFEKHIFEKAVHIKAKSAGSILRFSALQNEVKIDSLEDFRVRILGGFKVKLKSLEPDFDKIPNTTKLVILLESFDIICAKLKQNVQPYNGGEFVSYKFSEFFSGEVRKSVDKNPDNERLEEALKDQDWYVVDQFYGTSEERSLVEDLNDTMIDLERKYGEGRVFLLRNEEQYKIYEFDTGRGFQPDFLLLIADKKNIHYQVFIEPKGDNLLDHDKWKNDFLVKITEKYGEENILTIENKGYKLIGLPLYNKNSNAAFSEAFQAFK</sequence>
<gene>
    <name evidence="3" type="ORF">A3C89_01115</name>
</gene>
<accession>A0A1F6DEV0</accession>
<name>A0A1F6DEV0_9BACT</name>
<reference evidence="3 4" key="1">
    <citation type="journal article" date="2016" name="Nat. Commun.">
        <title>Thousands of microbial genomes shed light on interconnected biogeochemical processes in an aquifer system.</title>
        <authorList>
            <person name="Anantharaman K."/>
            <person name="Brown C.T."/>
            <person name="Hug L.A."/>
            <person name="Sharon I."/>
            <person name="Castelle C.J."/>
            <person name="Probst A.J."/>
            <person name="Thomas B.C."/>
            <person name="Singh A."/>
            <person name="Wilkins M.J."/>
            <person name="Karaoz U."/>
            <person name="Brodie E.L."/>
            <person name="Williams K.H."/>
            <person name="Hubbard S.S."/>
            <person name="Banfield J.F."/>
        </authorList>
    </citation>
    <scope>NUCLEOTIDE SEQUENCE [LARGE SCALE GENOMIC DNA]</scope>
</reference>
<feature type="coiled-coil region" evidence="1">
    <location>
        <begin position="407"/>
        <end position="438"/>
    </location>
</feature>
<organism evidence="3 4">
    <name type="scientific">Candidatus Kaiserbacteria bacterium RIFCSPHIGHO2_02_FULL_50_50</name>
    <dbReference type="NCBI Taxonomy" id="1798492"/>
    <lineage>
        <taxon>Bacteria</taxon>
        <taxon>Candidatus Kaiseribacteriota</taxon>
    </lineage>
</organism>
<dbReference type="GO" id="GO:0003677">
    <property type="term" value="F:DNA binding"/>
    <property type="evidence" value="ECO:0007669"/>
    <property type="project" value="InterPro"/>
</dbReference>
<dbReference type="PROSITE" id="PS51192">
    <property type="entry name" value="HELICASE_ATP_BIND_1"/>
    <property type="match status" value="1"/>
</dbReference>
<dbReference type="Gene3D" id="3.40.50.300">
    <property type="entry name" value="P-loop containing nucleotide triphosphate hydrolases"/>
    <property type="match status" value="1"/>
</dbReference>
<dbReference type="GO" id="GO:0005524">
    <property type="term" value="F:ATP binding"/>
    <property type="evidence" value="ECO:0007669"/>
    <property type="project" value="InterPro"/>
</dbReference>
<dbReference type="InterPro" id="IPR014001">
    <property type="entry name" value="Helicase_ATP-bd"/>
</dbReference>
<dbReference type="Pfam" id="PF04851">
    <property type="entry name" value="ResIII"/>
    <property type="match status" value="1"/>
</dbReference>